<dbReference type="OrthoDB" id="9805576at2"/>
<organism evidence="7 8">
    <name type="scientific">Paenibacillus graminis</name>
    <dbReference type="NCBI Taxonomy" id="189425"/>
    <lineage>
        <taxon>Bacteria</taxon>
        <taxon>Bacillati</taxon>
        <taxon>Bacillota</taxon>
        <taxon>Bacilli</taxon>
        <taxon>Bacillales</taxon>
        <taxon>Paenibacillaceae</taxon>
        <taxon>Paenibacillus</taxon>
    </lineage>
</organism>
<dbReference type="CDD" id="cd07773">
    <property type="entry name" value="ASKHA_NBD_FGGY_FK"/>
    <property type="match status" value="1"/>
</dbReference>
<dbReference type="PIRSF" id="PIRSF000538">
    <property type="entry name" value="GlpK"/>
    <property type="match status" value="1"/>
</dbReference>
<dbReference type="InterPro" id="IPR000577">
    <property type="entry name" value="Carb_kinase_FGGY"/>
</dbReference>
<keyword evidence="8" id="KW-1185">Reference proteome</keyword>
<accession>A0A089MFR1</accession>
<comment type="similarity">
    <text evidence="1 4">Belongs to the FGGY kinase family.</text>
</comment>
<evidence type="ECO:0000256" key="1">
    <source>
        <dbReference type="ARBA" id="ARBA00009156"/>
    </source>
</evidence>
<dbReference type="InterPro" id="IPR018483">
    <property type="entry name" value="Carb_kinase_FGGY_CS"/>
</dbReference>
<evidence type="ECO:0000256" key="4">
    <source>
        <dbReference type="RuleBase" id="RU003733"/>
    </source>
</evidence>
<gene>
    <name evidence="7" type="ORF">PGRAT_23810</name>
</gene>
<evidence type="ECO:0000313" key="7">
    <source>
        <dbReference type="EMBL" id="AIQ70328.1"/>
    </source>
</evidence>
<dbReference type="Proteomes" id="UP000029500">
    <property type="component" value="Chromosome"/>
</dbReference>
<evidence type="ECO:0000259" key="5">
    <source>
        <dbReference type="Pfam" id="PF00370"/>
    </source>
</evidence>
<dbReference type="InterPro" id="IPR018484">
    <property type="entry name" value="FGGY_N"/>
</dbReference>
<dbReference type="AlphaFoldDB" id="A0A089MFR1"/>
<dbReference type="GO" id="GO:0005975">
    <property type="term" value="P:carbohydrate metabolic process"/>
    <property type="evidence" value="ECO:0007669"/>
    <property type="project" value="InterPro"/>
</dbReference>
<dbReference type="HOGENOM" id="CLU_009281_3_4_9"/>
<dbReference type="RefSeq" id="WP_025705935.1">
    <property type="nucleotide sequence ID" value="NZ_CP009287.1"/>
</dbReference>
<dbReference type="InterPro" id="IPR018485">
    <property type="entry name" value="FGGY_C"/>
</dbReference>
<keyword evidence="3 4" id="KW-0418">Kinase</keyword>
<evidence type="ECO:0000259" key="6">
    <source>
        <dbReference type="Pfam" id="PF02782"/>
    </source>
</evidence>
<dbReference type="eggNOG" id="COG1070">
    <property type="taxonomic scope" value="Bacteria"/>
</dbReference>
<dbReference type="KEGG" id="pgm:PGRAT_23810"/>
<evidence type="ECO:0000256" key="2">
    <source>
        <dbReference type="ARBA" id="ARBA00022679"/>
    </source>
</evidence>
<reference evidence="7 8" key="1">
    <citation type="submission" date="2014-08" db="EMBL/GenBank/DDBJ databases">
        <title>Comparative genomics of the Paenibacillus odorifer group.</title>
        <authorList>
            <person name="den Bakker H.C."/>
            <person name="Tsai Y.-C."/>
            <person name="Martin N."/>
            <person name="Korlach J."/>
            <person name="Wiedmann M."/>
        </authorList>
    </citation>
    <scope>NUCLEOTIDE SEQUENCE [LARGE SCALE GENOMIC DNA]</scope>
    <source>
        <strain evidence="7 8">DSM 15220</strain>
    </source>
</reference>
<feature type="domain" description="Carbohydrate kinase FGGY C-terminal" evidence="6">
    <location>
        <begin position="286"/>
        <end position="446"/>
    </location>
</feature>
<keyword evidence="2 4" id="KW-0808">Transferase</keyword>
<dbReference type="GO" id="GO:0016773">
    <property type="term" value="F:phosphotransferase activity, alcohol group as acceptor"/>
    <property type="evidence" value="ECO:0007669"/>
    <property type="project" value="InterPro"/>
</dbReference>
<dbReference type="EMBL" id="CP009287">
    <property type="protein sequence ID" value="AIQ70328.1"/>
    <property type="molecule type" value="Genomic_DNA"/>
</dbReference>
<dbReference type="InterPro" id="IPR050406">
    <property type="entry name" value="FGGY_Carb_Kinase"/>
</dbReference>
<sequence length="497" mass="55291">MAIAGIDIGTTGCKCTVYDRFGNFLSEAYREYDTSLKEEHSLDPELVWQQTKIVLQEAAQGIESIMAIGVTSFGEAAILLDSNDDPLTFSLLYTNHKGHEQCERLLEQFGKKQLAQITGLNPSPMYSISKIMFHKENQPELFEKCKKICLFGDYIVYKLSGIRQMDYSLASRTMAFDINSLEWNESILQFAEIDRSLFPETVPIGSKAGKIRTELAQEIGVFDQAIIVSGCHDQVAAAIGTGVRKPGMAVDGTGTVECITPVFGAEISRQSLYKGSYAIVPFVDRQYVTYAFSFTGGALLKWYRDKLAPLEADTAKELGINPYNFFNGQLDASKPSGLLVLPHFSGAATPYMDPESRGAIFGMTTETNRWEIYQALMEGVTFEMALNIERLAEAGIHIQALRATGGGANSDIWLQMKADILNKPVLSLGADQSGTLGCIMLAGVACEIYTSIEEAEQVFIKIKQTYYPDLEKHRQYAKWYRRYKKCYEAAKEVLAME</sequence>
<dbReference type="InterPro" id="IPR043129">
    <property type="entry name" value="ATPase_NBD"/>
</dbReference>
<feature type="domain" description="Carbohydrate kinase FGGY N-terminal" evidence="5">
    <location>
        <begin position="3"/>
        <end position="240"/>
    </location>
</feature>
<evidence type="ECO:0000256" key="3">
    <source>
        <dbReference type="ARBA" id="ARBA00022777"/>
    </source>
</evidence>
<protein>
    <recommendedName>
        <fullName evidence="9">Carbohydrate kinase</fullName>
    </recommendedName>
</protein>
<dbReference type="Pfam" id="PF00370">
    <property type="entry name" value="FGGY_N"/>
    <property type="match status" value="1"/>
</dbReference>
<dbReference type="Pfam" id="PF02782">
    <property type="entry name" value="FGGY_C"/>
    <property type="match status" value="1"/>
</dbReference>
<evidence type="ECO:0000313" key="8">
    <source>
        <dbReference type="Proteomes" id="UP000029500"/>
    </source>
</evidence>
<dbReference type="STRING" id="189425.PGRAT_23810"/>
<name>A0A089MFR1_9BACL</name>
<dbReference type="PANTHER" id="PTHR43095">
    <property type="entry name" value="SUGAR KINASE"/>
    <property type="match status" value="1"/>
</dbReference>
<dbReference type="GO" id="GO:0016301">
    <property type="term" value="F:kinase activity"/>
    <property type="evidence" value="ECO:0007669"/>
    <property type="project" value="UniProtKB-KW"/>
</dbReference>
<dbReference type="SUPFAM" id="SSF53067">
    <property type="entry name" value="Actin-like ATPase domain"/>
    <property type="match status" value="2"/>
</dbReference>
<dbReference type="Gene3D" id="3.30.420.40">
    <property type="match status" value="2"/>
</dbReference>
<proteinExistence type="inferred from homology"/>
<evidence type="ECO:0008006" key="9">
    <source>
        <dbReference type="Google" id="ProtNLM"/>
    </source>
</evidence>
<dbReference type="PROSITE" id="PS00445">
    <property type="entry name" value="FGGY_KINASES_2"/>
    <property type="match status" value="1"/>
</dbReference>